<keyword evidence="3" id="KW-1185">Reference proteome</keyword>
<dbReference type="PANTHER" id="PTHR28265:SF1">
    <property type="entry name" value="MAINTENANCE OF TELOMERE CAPPING PROTEIN 1"/>
    <property type="match status" value="1"/>
</dbReference>
<dbReference type="AlphaFoldDB" id="A0A1Y2CSM9"/>
<dbReference type="Pfam" id="PF10310">
    <property type="entry name" value="DUF5427"/>
    <property type="match status" value="1"/>
</dbReference>
<organism evidence="2 3">
    <name type="scientific">Rhizoclosmatium globosum</name>
    <dbReference type="NCBI Taxonomy" id="329046"/>
    <lineage>
        <taxon>Eukaryota</taxon>
        <taxon>Fungi</taxon>
        <taxon>Fungi incertae sedis</taxon>
        <taxon>Chytridiomycota</taxon>
        <taxon>Chytridiomycota incertae sedis</taxon>
        <taxon>Chytridiomycetes</taxon>
        <taxon>Chytridiales</taxon>
        <taxon>Chytriomycetaceae</taxon>
        <taxon>Rhizoclosmatium</taxon>
    </lineage>
</organism>
<gene>
    <name evidence="2" type="ORF">BCR33DRAFT_847220</name>
</gene>
<dbReference type="Proteomes" id="UP000193642">
    <property type="component" value="Unassembled WGS sequence"/>
</dbReference>
<evidence type="ECO:0008006" key="4">
    <source>
        <dbReference type="Google" id="ProtNLM"/>
    </source>
</evidence>
<evidence type="ECO:0000256" key="1">
    <source>
        <dbReference type="SAM" id="MobiDB-lite"/>
    </source>
</evidence>
<feature type="compositionally biased region" description="Polar residues" evidence="1">
    <location>
        <begin position="83"/>
        <end position="94"/>
    </location>
</feature>
<dbReference type="PANTHER" id="PTHR28265">
    <property type="entry name" value="MAINTENANCE OF TELOMERE CAPPING PROTEIN 1"/>
    <property type="match status" value="1"/>
</dbReference>
<comment type="caution">
    <text evidence="2">The sequence shown here is derived from an EMBL/GenBank/DDBJ whole genome shotgun (WGS) entry which is preliminary data.</text>
</comment>
<dbReference type="EMBL" id="MCGO01000008">
    <property type="protein sequence ID" value="ORY49983.1"/>
    <property type="molecule type" value="Genomic_DNA"/>
</dbReference>
<reference evidence="2 3" key="1">
    <citation type="submission" date="2016-07" db="EMBL/GenBank/DDBJ databases">
        <title>Pervasive Adenine N6-methylation of Active Genes in Fungi.</title>
        <authorList>
            <consortium name="DOE Joint Genome Institute"/>
            <person name="Mondo S.J."/>
            <person name="Dannebaum R.O."/>
            <person name="Kuo R.C."/>
            <person name="Labutti K."/>
            <person name="Haridas S."/>
            <person name="Kuo A."/>
            <person name="Salamov A."/>
            <person name="Ahrendt S.R."/>
            <person name="Lipzen A."/>
            <person name="Sullivan W."/>
            <person name="Andreopoulos W.B."/>
            <person name="Clum A."/>
            <person name="Lindquist E."/>
            <person name="Daum C."/>
            <person name="Ramamoorthy G.K."/>
            <person name="Gryganskyi A."/>
            <person name="Culley D."/>
            <person name="Magnuson J.K."/>
            <person name="James T.Y."/>
            <person name="O'Malley M.A."/>
            <person name="Stajich J.E."/>
            <person name="Spatafora J.W."/>
            <person name="Visel A."/>
            <person name="Grigoriev I.V."/>
        </authorList>
    </citation>
    <scope>NUCLEOTIDE SEQUENCE [LARGE SCALE GENOMIC DNA]</scope>
    <source>
        <strain evidence="2 3">JEL800</strain>
    </source>
</reference>
<name>A0A1Y2CSM9_9FUNG</name>
<evidence type="ECO:0000313" key="2">
    <source>
        <dbReference type="EMBL" id="ORY49983.1"/>
    </source>
</evidence>
<feature type="region of interest" description="Disordered" evidence="1">
    <location>
        <begin position="28"/>
        <end position="94"/>
    </location>
</feature>
<proteinExistence type="predicted"/>
<dbReference type="OrthoDB" id="2134339at2759"/>
<protein>
    <recommendedName>
        <fullName evidence="4">Maintenance of telomere capping protein 1</fullName>
    </recommendedName>
</protein>
<evidence type="ECO:0000313" key="3">
    <source>
        <dbReference type="Proteomes" id="UP000193642"/>
    </source>
</evidence>
<sequence length="456" mass="47411">MAAAPAKYTEDVMKFLDGLDDLVPATAPTSAAAASNPATASSPASGQPTGAAKPKPKPSDADVLSFLDELKADQPPSDAKTEPVNQPAQPNTADELSAKAWGWAGNLWSTAQATASKVSSTAVASLQMAEAMVEETLTSDTVKGLAKDVTSTVSSTVSGVVKSETVGKLTQDISNFTINTVNSVADVIAPPIESPSYRGGNSSISHLLFADASKGSTSNLPPVAGTITVWLCAELQEDEPQQATEQGMVPQSPADMIHDFVQGTANSLWLHGGGAIPGGSGRAIGKRIVVNSVTDPSPRPARGVQEAVKVIEATVQRLAKLAEANEAETSPQPTTDDGAPQPPNVTLFLVIQPYTTLIPSPLQSTTAGSATALHRHYLTMLVNPKTKSPGLDVVSAVSQSVRADKGGKTFGGKEMVPALKKLMDKWSEEQVMRVVEVAVNDVLEEFSLRSKGVDAL</sequence>
<feature type="compositionally biased region" description="Low complexity" evidence="1">
    <location>
        <begin position="28"/>
        <end position="45"/>
    </location>
</feature>
<dbReference type="InterPro" id="IPR018814">
    <property type="entry name" value="DUF5427"/>
</dbReference>
<accession>A0A1Y2CSM9</accession>